<keyword evidence="3" id="KW-1185">Reference proteome</keyword>
<feature type="compositionally biased region" description="Low complexity" evidence="1">
    <location>
        <begin position="639"/>
        <end position="652"/>
    </location>
</feature>
<evidence type="ECO:0000256" key="1">
    <source>
        <dbReference type="SAM" id="MobiDB-lite"/>
    </source>
</evidence>
<reference evidence="2" key="1">
    <citation type="submission" date="2023-07" db="EMBL/GenBank/DDBJ databases">
        <title>Black Yeasts Isolated from many extreme environments.</title>
        <authorList>
            <person name="Coleine C."/>
            <person name="Stajich J.E."/>
            <person name="Selbmann L."/>
        </authorList>
    </citation>
    <scope>NUCLEOTIDE SEQUENCE</scope>
    <source>
        <strain evidence="2">CCFEE 5485</strain>
    </source>
</reference>
<organism evidence="2 3">
    <name type="scientific">Recurvomyces mirabilis</name>
    <dbReference type="NCBI Taxonomy" id="574656"/>
    <lineage>
        <taxon>Eukaryota</taxon>
        <taxon>Fungi</taxon>
        <taxon>Dikarya</taxon>
        <taxon>Ascomycota</taxon>
        <taxon>Pezizomycotina</taxon>
        <taxon>Dothideomycetes</taxon>
        <taxon>Dothideomycetidae</taxon>
        <taxon>Mycosphaerellales</taxon>
        <taxon>Teratosphaeriaceae</taxon>
        <taxon>Recurvomyces</taxon>
    </lineage>
</organism>
<feature type="compositionally biased region" description="Basic and acidic residues" evidence="1">
    <location>
        <begin position="172"/>
        <end position="191"/>
    </location>
</feature>
<feature type="compositionally biased region" description="Polar residues" evidence="1">
    <location>
        <begin position="405"/>
        <end position="414"/>
    </location>
</feature>
<accession>A0AAE0WMU7</accession>
<feature type="compositionally biased region" description="Low complexity" evidence="1">
    <location>
        <begin position="379"/>
        <end position="393"/>
    </location>
</feature>
<dbReference type="EMBL" id="JAUTXT010000018">
    <property type="protein sequence ID" value="KAK3674659.1"/>
    <property type="molecule type" value="Genomic_DNA"/>
</dbReference>
<feature type="compositionally biased region" description="Basic and acidic residues" evidence="1">
    <location>
        <begin position="155"/>
        <end position="164"/>
    </location>
</feature>
<feature type="region of interest" description="Disordered" evidence="1">
    <location>
        <begin position="688"/>
        <end position="737"/>
    </location>
</feature>
<dbReference type="Proteomes" id="UP001274830">
    <property type="component" value="Unassembled WGS sequence"/>
</dbReference>
<proteinExistence type="predicted"/>
<feature type="region of interest" description="Disordered" evidence="1">
    <location>
        <begin position="1"/>
        <end position="23"/>
    </location>
</feature>
<name>A0AAE0WMU7_9PEZI</name>
<sequence>MANEDEEERFFDSVAAQNATEPTDAIQRMQLTRDDTAQRIERRAGVIAPATSNAHPPATQGGAIATVTRSGNTNEVSRVAKSQHRRSYQETIPAIPAIPARYLKQGSRASTNVISRANTGDGGQHKEVSREESIAIWTAADNEPQRGRTGQPANEARRVAHRESSQLPTTPHAKDRVERARSVASLRDRSTARARQKSLQALTGGIGAGTGSAHKRERAQEDTGTEDMARTGRARNEDLFLELAHDDQEEEDAPRPISRGERAMSRLSQVAKRRSLPAESILTSSAERRPKSSGTVFPRSASRLEALQNHANQYRSSDERTSLPPVDTMSVSGRSVSARAKRYSNAHATVLSAGTEDMPSSDMPSFGRRRPSYGSQALHNQTHNNRTQHHQGNSPADSSEAKKSNGASTNSVDSDTADTVWDELDELKSRIKKLEFTGKIPPTSGAAISGSSSERPRTATTAPTTIDSSPKVERKSEPEIRPMQRQNENTTGGPAAANIHPLLHSALAKAKPLLNALLYRSLEATAADALQLAALSGSAGPQGTTFSAASIINGLTVSDRHVRRKADSMCRNLTDLTLALCEGKHEAISITASPITFDPVRGSPMIRYSRNSIGRDESVDRGISRSRSRPLSRLEARRSSILGIGAGSSINGDTSHESAEEGPDSTPPHTQPQLRRLSRASSRLLNVRAPHYDEVSGDEDPTVRPPSRAMTDIGGFRSKIHSSREYNSPGQDSSPSFRDALAARRTNGSAFESNRELTRVASLHTNSDRRRWTKESTPPVLEEETNDQGEYTPSSQPRRRITSLGQFGSRRAAEHSNRAASLSQRRHIAVAE</sequence>
<feature type="compositionally biased region" description="Basic and acidic residues" evidence="1">
    <location>
        <begin position="613"/>
        <end position="623"/>
    </location>
</feature>
<gene>
    <name evidence="2" type="ORF">LTR78_005381</name>
</gene>
<comment type="caution">
    <text evidence="2">The sequence shown here is derived from an EMBL/GenBank/DDBJ whole genome shotgun (WGS) entry which is preliminary data.</text>
</comment>
<feature type="compositionally biased region" description="Basic and acidic residues" evidence="1">
    <location>
        <begin position="470"/>
        <end position="479"/>
    </location>
</feature>
<feature type="compositionally biased region" description="Polar residues" evidence="1">
    <location>
        <begin position="725"/>
        <end position="736"/>
    </location>
</feature>
<evidence type="ECO:0000313" key="2">
    <source>
        <dbReference type="EMBL" id="KAK3674659.1"/>
    </source>
</evidence>
<feature type="region of interest" description="Disordered" evidence="1">
    <location>
        <begin position="69"/>
        <end position="88"/>
    </location>
</feature>
<feature type="region of interest" description="Disordered" evidence="1">
    <location>
        <begin position="138"/>
        <end position="417"/>
    </location>
</feature>
<protein>
    <submittedName>
        <fullName evidence="2">Uncharacterized protein</fullName>
    </submittedName>
</protein>
<dbReference type="AlphaFoldDB" id="A0AAE0WMU7"/>
<feature type="compositionally biased region" description="Basic and acidic residues" evidence="1">
    <location>
        <begin position="227"/>
        <end position="246"/>
    </location>
</feature>
<feature type="region of interest" description="Disordered" evidence="1">
    <location>
        <begin position="611"/>
        <end position="675"/>
    </location>
</feature>
<feature type="region of interest" description="Disordered" evidence="1">
    <location>
        <begin position="766"/>
        <end position="832"/>
    </location>
</feature>
<evidence type="ECO:0000313" key="3">
    <source>
        <dbReference type="Proteomes" id="UP001274830"/>
    </source>
</evidence>
<feature type="region of interest" description="Disordered" evidence="1">
    <location>
        <begin position="439"/>
        <end position="479"/>
    </location>
</feature>